<dbReference type="Proteomes" id="UP000000391">
    <property type="component" value="Chromosome"/>
</dbReference>
<gene>
    <name evidence="2" type="ordered locus">Metev_0332</name>
</gene>
<organism evidence="2 3">
    <name type="scientific">Methanohalobium evestigatum (strain ATCC BAA-1072 / DSM 3721 / NBRC 107634 / OCM 161 / Z-7303)</name>
    <dbReference type="NCBI Taxonomy" id="644295"/>
    <lineage>
        <taxon>Archaea</taxon>
        <taxon>Methanobacteriati</taxon>
        <taxon>Methanobacteriota</taxon>
        <taxon>Stenosarchaea group</taxon>
        <taxon>Methanomicrobia</taxon>
        <taxon>Methanosarcinales</taxon>
        <taxon>Methanosarcinaceae</taxon>
        <taxon>Methanohalobium</taxon>
    </lineage>
</organism>
<accession>D7E6N6</accession>
<keyword evidence="1" id="KW-0472">Membrane</keyword>
<evidence type="ECO:0000256" key="1">
    <source>
        <dbReference type="SAM" id="Phobius"/>
    </source>
</evidence>
<keyword evidence="3" id="KW-1185">Reference proteome</keyword>
<dbReference type="AlphaFoldDB" id="D7E6N6"/>
<dbReference type="Gene3D" id="3.10.620.30">
    <property type="match status" value="1"/>
</dbReference>
<dbReference type="InterPro" id="IPR038765">
    <property type="entry name" value="Papain-like_cys_pep_sf"/>
</dbReference>
<dbReference type="SUPFAM" id="SSF54001">
    <property type="entry name" value="Cysteine proteinases"/>
    <property type="match status" value="1"/>
</dbReference>
<feature type="transmembrane region" description="Helical" evidence="1">
    <location>
        <begin position="318"/>
        <end position="335"/>
    </location>
</feature>
<evidence type="ECO:0000313" key="3">
    <source>
        <dbReference type="Proteomes" id="UP000000391"/>
    </source>
</evidence>
<evidence type="ECO:0000313" key="2">
    <source>
        <dbReference type="EMBL" id="ADI73258.1"/>
    </source>
</evidence>
<dbReference type="HOGENOM" id="CLU_955161_0_0_2"/>
<reference evidence="2 3" key="1">
    <citation type="submission" date="2010-06" db="EMBL/GenBank/DDBJ databases">
        <title>Complete sequence chromosome of Methanohalobium evestigatum Z-7303.</title>
        <authorList>
            <consortium name="US DOE Joint Genome Institute"/>
            <person name="Lucas S."/>
            <person name="Copeland A."/>
            <person name="Lapidus A."/>
            <person name="Cheng J.-F."/>
            <person name="Bruce D."/>
            <person name="Goodwin L."/>
            <person name="Pitluck S."/>
            <person name="Saunders E."/>
            <person name="Detter J.C."/>
            <person name="Han C."/>
            <person name="Tapia R."/>
            <person name="Land M."/>
            <person name="Hauser L."/>
            <person name="Kyrpides N."/>
            <person name="Mikhailova N."/>
            <person name="Sieprawska-Lupa M."/>
            <person name="Whitman W.B."/>
            <person name="Anderson I."/>
            <person name="Woyke T."/>
        </authorList>
    </citation>
    <scope>NUCLEOTIDE SEQUENCE [LARGE SCALE GENOMIC DNA]</scope>
    <source>
        <strain evidence="3">ATCC BAA-1072 / DSM 3721 / NBRC 107634 / OCM 161 / Z-7303</strain>
    </source>
</reference>
<keyword evidence="1" id="KW-0812">Transmembrane</keyword>
<dbReference type="KEGG" id="mev:Metev_0332"/>
<proteinExistence type="predicted"/>
<name>D7E6N6_METEZ</name>
<sequence>MIKSKRGLMKINQYKKFLSSALVIILLLYYPFMDYYLLEKDNYDRYLKDTCEEILSHSDNNTEKVKNIIKWEQHRIIDNPNVEYFTISNILSLFFINPYRLPDNPGWYLYIGKASCQELAFVFENMAKRTNLTYRRIYADKLIKPNGESNNHRWSEVKLGGKWTIADAGWNGLYHPDYNKSYFINNGYKFGHVVIVDENFKPIKDCTSSYVNKTGHLKIEATKNGKPVENANISIYMMHENSYYQVVGHSIDYSTNSNGIFELDLATYGNTNYIIKLSSTELNGIYQYEGKKSLSLNNNENKILNVKLDEIRPGGSCFYLILGLILIINFYLYIFKGNIMK</sequence>
<keyword evidence="1" id="KW-1133">Transmembrane helix</keyword>
<protein>
    <recommendedName>
        <fullName evidence="4">Transglutaminase domain protein</fullName>
    </recommendedName>
</protein>
<dbReference type="EMBL" id="CP002069">
    <property type="protein sequence ID" value="ADI73258.1"/>
    <property type="molecule type" value="Genomic_DNA"/>
</dbReference>
<feature type="transmembrane region" description="Helical" evidence="1">
    <location>
        <begin position="21"/>
        <end position="38"/>
    </location>
</feature>
<evidence type="ECO:0008006" key="4">
    <source>
        <dbReference type="Google" id="ProtNLM"/>
    </source>
</evidence>